<evidence type="ECO:0000313" key="1">
    <source>
        <dbReference type="EMBL" id="KOF86046.1"/>
    </source>
</evidence>
<proteinExistence type="predicted"/>
<dbReference type="EMBL" id="KQ418749">
    <property type="protein sequence ID" value="KOF86045.1"/>
    <property type="molecule type" value="Genomic_DNA"/>
</dbReference>
<name>A0A0L8H9S9_OCTBM</name>
<gene>
    <name evidence="1" type="ORF">OCBIM_22019325mg</name>
</gene>
<protein>
    <submittedName>
        <fullName evidence="1">Uncharacterized protein</fullName>
    </submittedName>
</protein>
<organism evidence="1">
    <name type="scientific">Octopus bimaculoides</name>
    <name type="common">California two-spotted octopus</name>
    <dbReference type="NCBI Taxonomy" id="37653"/>
    <lineage>
        <taxon>Eukaryota</taxon>
        <taxon>Metazoa</taxon>
        <taxon>Spiralia</taxon>
        <taxon>Lophotrochozoa</taxon>
        <taxon>Mollusca</taxon>
        <taxon>Cephalopoda</taxon>
        <taxon>Coleoidea</taxon>
        <taxon>Octopodiformes</taxon>
        <taxon>Octopoda</taxon>
        <taxon>Incirrata</taxon>
        <taxon>Octopodidae</taxon>
        <taxon>Octopus</taxon>
    </lineage>
</organism>
<sequence>MEDYSLRCCRPPGLLSMHQREFCTRCYRVRSSDEHLTFSLYVCGYCGEIYRPEEIRMALICTSCLPECRLYPIPLHHLSKTHCQNGVCCDHCGNPVGHDEQLDIIF</sequence>
<accession>A0A0L8H9S9</accession>
<dbReference type="EMBL" id="KQ418749">
    <property type="protein sequence ID" value="KOF86046.1"/>
    <property type="molecule type" value="Genomic_DNA"/>
</dbReference>
<reference evidence="1" key="1">
    <citation type="submission" date="2015-07" db="EMBL/GenBank/DDBJ databases">
        <title>MeaNS - Measles Nucleotide Surveillance Program.</title>
        <authorList>
            <person name="Tran T."/>
            <person name="Druce J."/>
        </authorList>
    </citation>
    <scope>NUCLEOTIDE SEQUENCE</scope>
    <source>
        <strain evidence="1">UCB-OBI-ISO-001</strain>
        <tissue evidence="1">Gonad</tissue>
    </source>
</reference>
<dbReference type="AlphaFoldDB" id="A0A0L8H9S9"/>